<dbReference type="Gene3D" id="3.30.1300.30">
    <property type="entry name" value="GSPII I/J protein-like"/>
    <property type="match status" value="1"/>
</dbReference>
<dbReference type="eggNOG" id="COG3156">
    <property type="taxonomic scope" value="Bacteria"/>
</dbReference>
<dbReference type="NCBIfam" id="NF037980">
    <property type="entry name" value="T2SS_GspK"/>
    <property type="match status" value="1"/>
</dbReference>
<dbReference type="PANTHER" id="PTHR38831:SF1">
    <property type="entry name" value="TYPE II SECRETION SYSTEM PROTEIN K-RELATED"/>
    <property type="match status" value="1"/>
</dbReference>
<dbReference type="InterPro" id="IPR049031">
    <property type="entry name" value="T2SSK_SAM-like_1st"/>
</dbReference>
<comment type="subcellular location">
    <subcellularLocation>
        <location evidence="1 10">Cell inner membrane</location>
    </subcellularLocation>
</comment>
<keyword evidence="9 10" id="KW-0472">Membrane</keyword>
<evidence type="ECO:0000256" key="4">
    <source>
        <dbReference type="ARBA" id="ARBA00022475"/>
    </source>
</evidence>
<organism evidence="13 14">
    <name type="scientific">Hyphomonas johnsonii MHS-2</name>
    <dbReference type="NCBI Taxonomy" id="1280950"/>
    <lineage>
        <taxon>Bacteria</taxon>
        <taxon>Pseudomonadati</taxon>
        <taxon>Pseudomonadota</taxon>
        <taxon>Alphaproteobacteria</taxon>
        <taxon>Hyphomonadales</taxon>
        <taxon>Hyphomonadaceae</taxon>
        <taxon>Hyphomonas</taxon>
    </lineage>
</organism>
<dbReference type="OrthoDB" id="9788973at2"/>
<keyword evidence="7" id="KW-0653">Protein transport</keyword>
<protein>
    <recommendedName>
        <fullName evidence="10">Type II secretion system protein K</fullName>
    </recommendedName>
</protein>
<feature type="domain" description="T2SS protein K first SAM-like" evidence="12">
    <location>
        <begin position="105"/>
        <end position="206"/>
    </location>
</feature>
<keyword evidence="5 10" id="KW-0997">Cell inner membrane</keyword>
<evidence type="ECO:0000256" key="1">
    <source>
        <dbReference type="ARBA" id="ARBA00004533"/>
    </source>
</evidence>
<accession>A0A059FUV9</accession>
<dbReference type="GO" id="GO:0005886">
    <property type="term" value="C:plasma membrane"/>
    <property type="evidence" value="ECO:0007669"/>
    <property type="project" value="UniProtKB-SubCell"/>
</dbReference>
<dbReference type="PIRSF" id="PIRSF002786">
    <property type="entry name" value="XcpX"/>
    <property type="match status" value="1"/>
</dbReference>
<evidence type="ECO:0000313" key="14">
    <source>
        <dbReference type="Proteomes" id="UP000025171"/>
    </source>
</evidence>
<keyword evidence="4 10" id="KW-1003">Cell membrane</keyword>
<dbReference type="InterPro" id="IPR005628">
    <property type="entry name" value="GspK"/>
</dbReference>
<keyword evidence="3 10" id="KW-0813">Transport</keyword>
<dbReference type="STRING" id="1280950.HJO_02965"/>
<dbReference type="InterPro" id="IPR038072">
    <property type="entry name" value="GspK_central_sf"/>
</dbReference>
<sequence length="321" mass="34987">MTGTRAPRDSGAALLTILLIVAVMSVAALAALDSLGRSLNLSRISSERSQALWAARSTEAVGATAIRRLEDLGLEAMSNPETFREPITLPFDRGVIQASIQDASNCFNLNSITGEPDNVADMQFQELLVALGFFRNNARELSDALADWIDDDTVPRTFGAEDGYYTTLDTPYRPANSQLVNITELRAVRGFTPEVIAQIAPLVCVRAATYQPWLNIDTMTEDQAPLLVALYSDELSTEDARTVIRARPVSGWQSRQAFVDNSVIKAIAEPARRDSLLMTRPSHVRLTALIVSGSSRETLDLVYEVGKGSAPRLVQRSTGAF</sequence>
<evidence type="ECO:0000256" key="10">
    <source>
        <dbReference type="PIRNR" id="PIRNR002786"/>
    </source>
</evidence>
<evidence type="ECO:0000259" key="11">
    <source>
        <dbReference type="Pfam" id="PF03934"/>
    </source>
</evidence>
<evidence type="ECO:0000256" key="2">
    <source>
        <dbReference type="ARBA" id="ARBA00007246"/>
    </source>
</evidence>
<dbReference type="InterPro" id="IPR049179">
    <property type="entry name" value="T2SSK_SAM-like_2nd"/>
</dbReference>
<dbReference type="RefSeq" id="WP_051618080.1">
    <property type="nucleotide sequence ID" value="NZ_ARYK01000001.1"/>
</dbReference>
<dbReference type="GO" id="GO:0009306">
    <property type="term" value="P:protein secretion"/>
    <property type="evidence" value="ECO:0007669"/>
    <property type="project" value="InterPro"/>
</dbReference>
<evidence type="ECO:0000256" key="9">
    <source>
        <dbReference type="ARBA" id="ARBA00023136"/>
    </source>
</evidence>
<dbReference type="Pfam" id="PF03934">
    <property type="entry name" value="T2SSK"/>
    <property type="match status" value="1"/>
</dbReference>
<comment type="caution">
    <text evidence="13">The sequence shown here is derived from an EMBL/GenBank/DDBJ whole genome shotgun (WGS) entry which is preliminary data.</text>
</comment>
<dbReference type="AlphaFoldDB" id="A0A059FUV9"/>
<evidence type="ECO:0000256" key="3">
    <source>
        <dbReference type="ARBA" id="ARBA00022448"/>
    </source>
</evidence>
<name>A0A059FUV9_9PROT</name>
<dbReference type="EMBL" id="ARYK01000001">
    <property type="protein sequence ID" value="KCZ94301.1"/>
    <property type="molecule type" value="Genomic_DNA"/>
</dbReference>
<proteinExistence type="inferred from homology"/>
<gene>
    <name evidence="13" type="ORF">HJO_02965</name>
</gene>
<evidence type="ECO:0000256" key="8">
    <source>
        <dbReference type="ARBA" id="ARBA00022989"/>
    </source>
</evidence>
<dbReference type="Gene3D" id="1.10.40.60">
    <property type="entry name" value="EpsJ-like"/>
    <property type="match status" value="2"/>
</dbReference>
<keyword evidence="14" id="KW-1185">Reference proteome</keyword>
<reference evidence="13 14" key="1">
    <citation type="journal article" date="2014" name="Antonie Van Leeuwenhoek">
        <title>Hyphomonas beringensis sp. nov. and Hyphomonas chukchiensis sp. nov., isolated from surface seawater of the Bering Sea and Chukchi Sea.</title>
        <authorList>
            <person name="Li C."/>
            <person name="Lai Q."/>
            <person name="Li G."/>
            <person name="Dong C."/>
            <person name="Wang J."/>
            <person name="Liao Y."/>
            <person name="Shao Z."/>
        </authorList>
    </citation>
    <scope>NUCLEOTIDE SEQUENCE [LARGE SCALE GENOMIC DNA]</scope>
    <source>
        <strain evidence="13 14">MHS-2</strain>
    </source>
</reference>
<dbReference type="PANTHER" id="PTHR38831">
    <property type="entry name" value="TYPE II SECRETION SYSTEM PROTEIN K"/>
    <property type="match status" value="1"/>
</dbReference>
<keyword evidence="8" id="KW-1133">Transmembrane helix</keyword>
<evidence type="ECO:0000313" key="13">
    <source>
        <dbReference type="EMBL" id="KCZ94301.1"/>
    </source>
</evidence>
<dbReference type="SUPFAM" id="SSF158544">
    <property type="entry name" value="GspK insert domain-like"/>
    <property type="match status" value="2"/>
</dbReference>
<evidence type="ECO:0000256" key="5">
    <source>
        <dbReference type="ARBA" id="ARBA00022519"/>
    </source>
</evidence>
<dbReference type="Proteomes" id="UP000025171">
    <property type="component" value="Unassembled WGS sequence"/>
</dbReference>
<evidence type="ECO:0000256" key="7">
    <source>
        <dbReference type="ARBA" id="ARBA00022927"/>
    </source>
</evidence>
<keyword evidence="6" id="KW-0812">Transmembrane</keyword>
<feature type="domain" description="T2SS protein K second SAM-like" evidence="11">
    <location>
        <begin position="214"/>
        <end position="268"/>
    </location>
</feature>
<comment type="similarity">
    <text evidence="2 10">Belongs to the GSP K family.</text>
</comment>
<evidence type="ECO:0000256" key="6">
    <source>
        <dbReference type="ARBA" id="ARBA00022692"/>
    </source>
</evidence>
<evidence type="ECO:0000259" key="12">
    <source>
        <dbReference type="Pfam" id="PF21687"/>
    </source>
</evidence>
<dbReference type="Pfam" id="PF21687">
    <property type="entry name" value="T2SSK_1st"/>
    <property type="match status" value="1"/>
</dbReference>
<dbReference type="PATRIC" id="fig|1280950.3.peg.603"/>